<proteinExistence type="predicted"/>
<dbReference type="EMBL" id="LBTJ01000061">
    <property type="protein sequence ID" value="KKQ36630.1"/>
    <property type="molecule type" value="Genomic_DNA"/>
</dbReference>
<dbReference type="STRING" id="1618481.US54_C0061G0004"/>
<name>A0A0G0HDM7_9BACT</name>
<comment type="caution">
    <text evidence="2">The sequence shown here is derived from an EMBL/GenBank/DDBJ whole genome shotgun (WGS) entry which is preliminary data.</text>
</comment>
<feature type="chain" id="PRO_5002532368" evidence="1">
    <location>
        <begin position="24"/>
        <end position="209"/>
    </location>
</feature>
<reference evidence="2 3" key="1">
    <citation type="journal article" date="2015" name="Nature">
        <title>rRNA introns, odd ribosomes, and small enigmatic genomes across a large radiation of phyla.</title>
        <authorList>
            <person name="Brown C.T."/>
            <person name="Hug L.A."/>
            <person name="Thomas B.C."/>
            <person name="Sharon I."/>
            <person name="Castelle C.J."/>
            <person name="Singh A."/>
            <person name="Wilkins M.J."/>
            <person name="Williams K.H."/>
            <person name="Banfield J.F."/>
        </authorList>
    </citation>
    <scope>NUCLEOTIDE SEQUENCE [LARGE SCALE GENOMIC DNA]</scope>
</reference>
<protein>
    <submittedName>
        <fullName evidence="2">Uncharacterized protein</fullName>
    </submittedName>
</protein>
<evidence type="ECO:0000313" key="2">
    <source>
        <dbReference type="EMBL" id="KKQ36630.1"/>
    </source>
</evidence>
<evidence type="ECO:0000313" key="3">
    <source>
        <dbReference type="Proteomes" id="UP000034471"/>
    </source>
</evidence>
<dbReference type="AlphaFoldDB" id="A0A0G0HDM7"/>
<dbReference type="Proteomes" id="UP000034471">
    <property type="component" value="Unassembled WGS sequence"/>
</dbReference>
<gene>
    <name evidence="2" type="ORF">US54_C0061G0004</name>
</gene>
<feature type="signal peptide" evidence="1">
    <location>
        <begin position="1"/>
        <end position="23"/>
    </location>
</feature>
<keyword evidence="1" id="KW-0732">Signal</keyword>
<evidence type="ECO:0000256" key="1">
    <source>
        <dbReference type="SAM" id="SignalP"/>
    </source>
</evidence>
<accession>A0A0G0HDM7</accession>
<organism evidence="2 3">
    <name type="scientific">Candidatus Roizmanbacteria bacterium GW2011_GWA2_37_7</name>
    <dbReference type="NCBI Taxonomy" id="1618481"/>
    <lineage>
        <taxon>Bacteria</taxon>
        <taxon>Candidatus Roizmaniibacteriota</taxon>
    </lineage>
</organism>
<sequence length="209" mass="23253">MKINIVFPLFILTLCILSTSVHAQEYILELQQIVATDEAQLKPKIPAAQLAELGAQGYTIMSRNEKPTEFYFAIDHTFISFSDLSQGGNFSKHMNVKIKSSTNVQYQILTKLTSPLRTITGETIESTSCDNRCTSQTASIWNSADVYGFGFSTDNEQTFRPFSSQEATVLFLPAQGKSDIKMTLKIQTPRNQPEGNYQGAVQLIALPEL</sequence>